<accession>A0A8T0GAS9</accession>
<comment type="caution">
    <text evidence="1">The sequence shown here is derived from an EMBL/GenBank/DDBJ whole genome shotgun (WGS) entry which is preliminary data.</text>
</comment>
<name>A0A8T0GAS9_CERPU</name>
<keyword evidence="2" id="KW-1185">Reference proteome</keyword>
<organism evidence="1 2">
    <name type="scientific">Ceratodon purpureus</name>
    <name type="common">Fire moss</name>
    <name type="synonym">Dicranum purpureum</name>
    <dbReference type="NCBI Taxonomy" id="3225"/>
    <lineage>
        <taxon>Eukaryota</taxon>
        <taxon>Viridiplantae</taxon>
        <taxon>Streptophyta</taxon>
        <taxon>Embryophyta</taxon>
        <taxon>Bryophyta</taxon>
        <taxon>Bryophytina</taxon>
        <taxon>Bryopsida</taxon>
        <taxon>Dicranidae</taxon>
        <taxon>Pseudoditrichales</taxon>
        <taxon>Ditrichaceae</taxon>
        <taxon>Ceratodon</taxon>
    </lineage>
</organism>
<evidence type="ECO:0000313" key="2">
    <source>
        <dbReference type="Proteomes" id="UP000822688"/>
    </source>
</evidence>
<dbReference type="AlphaFoldDB" id="A0A8T0GAS9"/>
<sequence length="73" mass="8044">MTAMIRDGRVNPHLDADFYMTEECGLLTITEVHCDHLTFSSFGFPQTKVKDVLGVLKSASCDSSIGWRGVHGN</sequence>
<protein>
    <submittedName>
        <fullName evidence="1">Uncharacterized protein</fullName>
    </submittedName>
</protein>
<reference evidence="1" key="1">
    <citation type="submission" date="2020-06" db="EMBL/GenBank/DDBJ databases">
        <title>WGS assembly of Ceratodon purpureus strain R40.</title>
        <authorList>
            <person name="Carey S.B."/>
            <person name="Jenkins J."/>
            <person name="Shu S."/>
            <person name="Lovell J.T."/>
            <person name="Sreedasyam A."/>
            <person name="Maumus F."/>
            <person name="Tiley G.P."/>
            <person name="Fernandez-Pozo N."/>
            <person name="Barry K."/>
            <person name="Chen C."/>
            <person name="Wang M."/>
            <person name="Lipzen A."/>
            <person name="Daum C."/>
            <person name="Saski C.A."/>
            <person name="Payton A.C."/>
            <person name="Mcbreen J.C."/>
            <person name="Conrad R.E."/>
            <person name="Kollar L.M."/>
            <person name="Olsson S."/>
            <person name="Huttunen S."/>
            <person name="Landis J.B."/>
            <person name="Wickett N.J."/>
            <person name="Johnson M.G."/>
            <person name="Rensing S.A."/>
            <person name="Grimwood J."/>
            <person name="Schmutz J."/>
            <person name="Mcdaniel S.F."/>
        </authorList>
    </citation>
    <scope>NUCLEOTIDE SEQUENCE</scope>
    <source>
        <strain evidence="1">R40</strain>
    </source>
</reference>
<dbReference type="EMBL" id="CM026433">
    <property type="protein sequence ID" value="KAG0554948.1"/>
    <property type="molecule type" value="Genomic_DNA"/>
</dbReference>
<proteinExistence type="predicted"/>
<evidence type="ECO:0000313" key="1">
    <source>
        <dbReference type="EMBL" id="KAG0554948.1"/>
    </source>
</evidence>
<dbReference type="Proteomes" id="UP000822688">
    <property type="component" value="Chromosome 12"/>
</dbReference>
<gene>
    <name evidence="1" type="ORF">KC19_12G132200</name>
</gene>